<gene>
    <name evidence="3" type="ORF">SAMN05216334_1287</name>
</gene>
<dbReference type="InterPro" id="IPR011659">
    <property type="entry name" value="WD40"/>
</dbReference>
<organism evidence="3 4">
    <name type="scientific">Nitrosomonas ureae</name>
    <dbReference type="NCBI Taxonomy" id="44577"/>
    <lineage>
        <taxon>Bacteria</taxon>
        <taxon>Pseudomonadati</taxon>
        <taxon>Pseudomonadota</taxon>
        <taxon>Betaproteobacteria</taxon>
        <taxon>Nitrosomonadales</taxon>
        <taxon>Nitrosomonadaceae</taxon>
        <taxon>Nitrosomonas</taxon>
    </lineage>
</organism>
<dbReference type="Proteomes" id="UP000236753">
    <property type="component" value="Unassembled WGS sequence"/>
</dbReference>
<dbReference type="RefSeq" id="WP_258039443.1">
    <property type="nucleotide sequence ID" value="NZ_FNUX01000028.1"/>
</dbReference>
<feature type="signal peptide" evidence="2">
    <location>
        <begin position="1"/>
        <end position="21"/>
    </location>
</feature>
<feature type="region of interest" description="Disordered" evidence="1">
    <location>
        <begin position="339"/>
        <end position="362"/>
    </location>
</feature>
<dbReference type="EMBL" id="FNUX01000028">
    <property type="protein sequence ID" value="SEG11425.1"/>
    <property type="molecule type" value="Genomic_DNA"/>
</dbReference>
<dbReference type="AlphaFoldDB" id="A0A1H5XIZ1"/>
<dbReference type="SUPFAM" id="SSF82171">
    <property type="entry name" value="DPP6 N-terminal domain-like"/>
    <property type="match status" value="1"/>
</dbReference>
<evidence type="ECO:0000313" key="3">
    <source>
        <dbReference type="EMBL" id="SEG11425.1"/>
    </source>
</evidence>
<evidence type="ECO:0000256" key="2">
    <source>
        <dbReference type="SAM" id="SignalP"/>
    </source>
</evidence>
<accession>A0A1H5XIZ1</accession>
<sequence length="362" mass="39815">MMRSKLITAKLGFASLVLSLAYDVSHAMPGMHGAGHGSASELPRISKSMGEPINSPGSEIEITYSADGKTAIFVSTREGSVESSGNPYNFDIWMSHNVDGVWQPSIHLGSDIDPAVGPNINTSAWELEPSFSDDGNVIYFTRYEPGNLLSGDLYVVQKVDGVWQSARNWNDVPELPSINTPTGEEHCPIIVSDSLIYFNYSQPGVTQESDIWKVEKKNGVWQKPVSLGSKINSPQRDHMHWTGLSKDGKSLVITSMRTDLGSRGGHDMWISHQNANGEWQEPINLGDSINTDGEDMCWTFTPDGKKFTGSWGPQGTFDTDIRWVYKDDIPLLKDFEPIGPPPNLLTGSKTKLVTGNNELSKQ</sequence>
<evidence type="ECO:0000256" key="1">
    <source>
        <dbReference type="SAM" id="MobiDB-lite"/>
    </source>
</evidence>
<name>A0A1H5XIZ1_9PROT</name>
<proteinExistence type="predicted"/>
<feature type="compositionally biased region" description="Polar residues" evidence="1">
    <location>
        <begin position="345"/>
        <end position="362"/>
    </location>
</feature>
<dbReference type="Pfam" id="PF07676">
    <property type="entry name" value="PD40"/>
    <property type="match status" value="5"/>
</dbReference>
<reference evidence="3 4" key="1">
    <citation type="submission" date="2016-10" db="EMBL/GenBank/DDBJ databases">
        <authorList>
            <person name="de Groot N.N."/>
        </authorList>
    </citation>
    <scope>NUCLEOTIDE SEQUENCE [LARGE SCALE GENOMIC DNA]</scope>
    <source>
        <strain evidence="3 4">Nm13</strain>
    </source>
</reference>
<protein>
    <submittedName>
        <fullName evidence="3">WD40-like Beta Propeller Repeat</fullName>
    </submittedName>
</protein>
<evidence type="ECO:0000313" key="4">
    <source>
        <dbReference type="Proteomes" id="UP000236753"/>
    </source>
</evidence>
<feature type="chain" id="PRO_5009289503" evidence="2">
    <location>
        <begin position="22"/>
        <end position="362"/>
    </location>
</feature>
<keyword evidence="2" id="KW-0732">Signal</keyword>